<keyword evidence="3 6" id="KW-0812">Transmembrane</keyword>
<comment type="subcellular location">
    <subcellularLocation>
        <location evidence="1">Cell membrane</location>
        <topology evidence="1">Multi-pass membrane protein</topology>
    </subcellularLocation>
</comment>
<feature type="transmembrane region" description="Helical" evidence="6">
    <location>
        <begin position="440"/>
        <end position="459"/>
    </location>
</feature>
<feature type="transmembrane region" description="Helical" evidence="6">
    <location>
        <begin position="46"/>
        <end position="64"/>
    </location>
</feature>
<evidence type="ECO:0000313" key="7">
    <source>
        <dbReference type="EMBL" id="RXU87529.1"/>
    </source>
</evidence>
<dbReference type="EMBL" id="PJVH01000023">
    <property type="protein sequence ID" value="RXU87529.1"/>
    <property type="molecule type" value="Genomic_DNA"/>
</dbReference>
<feature type="transmembrane region" description="Helical" evidence="6">
    <location>
        <begin position="398"/>
        <end position="420"/>
    </location>
</feature>
<feature type="transmembrane region" description="Helical" evidence="6">
    <location>
        <begin position="126"/>
        <end position="150"/>
    </location>
</feature>
<dbReference type="PANTHER" id="PTHR30250">
    <property type="entry name" value="PST FAMILY PREDICTED COLANIC ACID TRANSPORTER"/>
    <property type="match status" value="1"/>
</dbReference>
<evidence type="ECO:0000256" key="1">
    <source>
        <dbReference type="ARBA" id="ARBA00004651"/>
    </source>
</evidence>
<organism evidence="7 8">
    <name type="scientific">Enterococcus faecium</name>
    <name type="common">Streptococcus faecium</name>
    <dbReference type="NCBI Taxonomy" id="1352"/>
    <lineage>
        <taxon>Bacteria</taxon>
        <taxon>Bacillati</taxon>
        <taxon>Bacillota</taxon>
        <taxon>Bacilli</taxon>
        <taxon>Lactobacillales</taxon>
        <taxon>Enterococcaceae</taxon>
        <taxon>Enterococcus</taxon>
    </lineage>
</organism>
<dbReference type="InterPro" id="IPR050833">
    <property type="entry name" value="Poly_Biosynth_Transport"/>
</dbReference>
<dbReference type="PANTHER" id="PTHR30250:SF26">
    <property type="entry name" value="PSMA PROTEIN"/>
    <property type="match status" value="1"/>
</dbReference>
<feature type="transmembrane region" description="Helical" evidence="6">
    <location>
        <begin position="341"/>
        <end position="360"/>
    </location>
</feature>
<evidence type="ECO:0000256" key="2">
    <source>
        <dbReference type="ARBA" id="ARBA00022475"/>
    </source>
</evidence>
<feature type="transmembrane region" description="Helical" evidence="6">
    <location>
        <begin position="186"/>
        <end position="205"/>
    </location>
</feature>
<dbReference type="AlphaFoldDB" id="A0AB37VT04"/>
<keyword evidence="4 6" id="KW-1133">Transmembrane helix</keyword>
<proteinExistence type="predicted"/>
<comment type="caution">
    <text evidence="7">The sequence shown here is derived from an EMBL/GenBank/DDBJ whole genome shotgun (WGS) entry which is preliminary data.</text>
</comment>
<accession>A0AB37VT04</accession>
<dbReference type="Pfam" id="PF01943">
    <property type="entry name" value="Polysacc_synt"/>
    <property type="match status" value="1"/>
</dbReference>
<feature type="transmembrane region" description="Helical" evidence="6">
    <location>
        <begin position="372"/>
        <end position="392"/>
    </location>
</feature>
<feature type="transmembrane region" description="Helical" evidence="6">
    <location>
        <begin position="162"/>
        <end position="180"/>
    </location>
</feature>
<evidence type="ECO:0008006" key="9">
    <source>
        <dbReference type="Google" id="ProtNLM"/>
    </source>
</evidence>
<dbReference type="Proteomes" id="UP000289562">
    <property type="component" value="Unassembled WGS sequence"/>
</dbReference>
<protein>
    <recommendedName>
        <fullName evidence="9">Polysaccharide biosynthesis protein</fullName>
    </recommendedName>
</protein>
<evidence type="ECO:0000256" key="5">
    <source>
        <dbReference type="ARBA" id="ARBA00023136"/>
    </source>
</evidence>
<feature type="transmembrane region" description="Helical" evidence="6">
    <location>
        <begin position="85"/>
        <end position="106"/>
    </location>
</feature>
<keyword evidence="2" id="KW-1003">Cell membrane</keyword>
<sequence>MESQRKYGAMLSYLNIIIKNLINFIYTPLLLRLAGQNEYGLFQMTNSVAMSLSLLSMGFSSAYVKFYMTYKVNKDIENIKKLNGLYLILFSAISVIALTIGLILVVNTTQIFGRNLDKSELILTKQLMLILVINVFLTFPSSVFDANIMVHQRFIFQQTRQILQTILVPIISISIIFMGANVLAVGITQMFVTLLFLILNVNYCLKQLNMQFDFRKLPIGLFKRLLSFSAFILLNQIVDMVNNNGPNFILGIVRGAKDVAIFAIAIQIKNMFFMLSTSLSTVFIPRVNELVSKNDDAKSLTSLMIKVGRLQMAILFFILGGFIILGDYFVYIWAGSENTEAYFLVIFMVLPSVIPLSQNIGIEIQRAMNKHIFRSIVYTLFAIINIIVTIIGTEFCGLVGATFGYVISILVANGLVMNWYYHTKMSLDMKFFWRNTIKVIIPFITATSILLLAQIYFPVNNYFKFVIFGIVYTFIYGLIYLLFIANSLEKQQLASIFNKKIK</sequence>
<keyword evidence="5 6" id="KW-0472">Membrane</keyword>
<evidence type="ECO:0000256" key="4">
    <source>
        <dbReference type="ARBA" id="ARBA00022989"/>
    </source>
</evidence>
<reference evidence="7 8" key="1">
    <citation type="submission" date="2017-12" db="EMBL/GenBank/DDBJ databases">
        <title>A pool of 800 enterococci isolated from chicken carcass rinse samples from New Zealand.</title>
        <authorList>
            <person name="Zhang J."/>
            <person name="Rogers L."/>
            <person name="Midwinter A."/>
            <person name="French N."/>
        </authorList>
    </citation>
    <scope>NUCLEOTIDE SEQUENCE [LARGE SCALE GENOMIC DNA]</scope>
    <source>
        <strain evidence="7 8">EN697</strain>
    </source>
</reference>
<gene>
    <name evidence="7" type="ORF">CYQ77_08315</name>
</gene>
<evidence type="ECO:0000313" key="8">
    <source>
        <dbReference type="Proteomes" id="UP000289562"/>
    </source>
</evidence>
<name>A0AB37VT04_ENTFC</name>
<dbReference type="RefSeq" id="WP_104853636.1">
    <property type="nucleotide sequence ID" value="NZ_JACYYX010000021.1"/>
</dbReference>
<feature type="transmembrane region" description="Helical" evidence="6">
    <location>
        <begin position="465"/>
        <end position="485"/>
    </location>
</feature>
<evidence type="ECO:0000256" key="6">
    <source>
        <dbReference type="SAM" id="Phobius"/>
    </source>
</evidence>
<dbReference type="GO" id="GO:0005886">
    <property type="term" value="C:plasma membrane"/>
    <property type="evidence" value="ECO:0007669"/>
    <property type="project" value="UniProtKB-SubCell"/>
</dbReference>
<feature type="transmembrane region" description="Helical" evidence="6">
    <location>
        <begin position="313"/>
        <end position="335"/>
    </location>
</feature>
<dbReference type="InterPro" id="IPR002797">
    <property type="entry name" value="Polysacc_synth"/>
</dbReference>
<evidence type="ECO:0000256" key="3">
    <source>
        <dbReference type="ARBA" id="ARBA00022692"/>
    </source>
</evidence>
<feature type="transmembrane region" description="Helical" evidence="6">
    <location>
        <begin position="7"/>
        <end position="26"/>
    </location>
</feature>